<dbReference type="CDD" id="cd05402">
    <property type="entry name" value="NT_PAP_TUTase"/>
    <property type="match status" value="1"/>
</dbReference>
<gene>
    <name evidence="16" type="ORF">PIBRA_LOCUS1816</name>
</gene>
<feature type="compositionally biased region" description="Polar residues" evidence="14">
    <location>
        <begin position="1"/>
        <end position="10"/>
    </location>
</feature>
<dbReference type="GO" id="GO:0050265">
    <property type="term" value="F:RNA uridylyltransferase activity"/>
    <property type="evidence" value="ECO:0007669"/>
    <property type="project" value="UniProtKB-EC"/>
</dbReference>
<evidence type="ECO:0000256" key="3">
    <source>
        <dbReference type="ARBA" id="ARBA00012472"/>
    </source>
</evidence>
<dbReference type="PANTHER" id="PTHR12271">
    <property type="entry name" value="POLY A POLYMERASE CID PAP -RELATED"/>
    <property type="match status" value="1"/>
</dbReference>
<keyword evidence="8" id="KW-0460">Magnesium</keyword>
<dbReference type="InterPro" id="IPR000504">
    <property type="entry name" value="RRM_dom"/>
</dbReference>
<dbReference type="Gene3D" id="3.30.70.330">
    <property type="match status" value="1"/>
</dbReference>
<evidence type="ECO:0000256" key="6">
    <source>
        <dbReference type="ARBA" id="ARBA00022695"/>
    </source>
</evidence>
<dbReference type="SUPFAM" id="SSF54928">
    <property type="entry name" value="RNA-binding domain, RBD"/>
    <property type="match status" value="1"/>
</dbReference>
<evidence type="ECO:0000256" key="9">
    <source>
        <dbReference type="ARBA" id="ARBA00022884"/>
    </source>
</evidence>
<name>A0A9P0T5M4_PIEBR</name>
<reference evidence="16" key="1">
    <citation type="submission" date="2022-05" db="EMBL/GenBank/DDBJ databases">
        <authorList>
            <person name="Okamura Y."/>
        </authorList>
    </citation>
    <scope>NUCLEOTIDE SEQUENCE</scope>
</reference>
<evidence type="ECO:0000256" key="5">
    <source>
        <dbReference type="ARBA" id="ARBA00022679"/>
    </source>
</evidence>
<comment type="cofactor">
    <cofactor evidence="2">
        <name>Mg(2+)</name>
        <dbReference type="ChEBI" id="CHEBI:18420"/>
    </cofactor>
</comment>
<dbReference type="Gene3D" id="3.30.460.10">
    <property type="entry name" value="Beta Polymerase, domain 2"/>
    <property type="match status" value="1"/>
</dbReference>
<feature type="compositionally biased region" description="Basic and acidic residues" evidence="14">
    <location>
        <begin position="648"/>
        <end position="665"/>
    </location>
</feature>
<evidence type="ECO:0000256" key="12">
    <source>
        <dbReference type="ARBA" id="ARBA00049105"/>
    </source>
</evidence>
<sequence length="675" mass="76176">MSEEQPQGSSPRRHAPKKPEQPTESRHSKGHLKIHVSGFPPYTRVEDLKYVFAPYGHVKVKLLKKYAIVTLPDEDSVLDAIAHSKKISVYGSFLTIKLDKGEPTPAKKLDRFVRSKKKSVIIEPGKIGLKGDFDHQLEQVLDAVRLTRDEVINISSLYVDLENALRTVWPDCCAVPFGSITTGLGIKSSDADCFVRLPARLRGNDAAHVMRTKRLLQLYPDVFTEVFAIPNAHTPIVKFFHVPTETTCDVSFKTPLGSQNSRLVAFLLHSDARLLALAVVIKYWAKVHELSGTGKLTNYALTMLLVFFLQRLGILPSVESLQRGREDLVDGWNTAFATDPPTPSPDSASVEELLGGFFKFYAIFDFNKFVVCPFLGREIEKSAFANLASLPDAFERYKRNVESGAAHPMKFSTPVCIQDPFQLCHNVGSSIGGKLFDELPQYIKFAATAYRASRADFLETILLKKPEIAVTDKNKIRAVVHSRDLDRVVGDEWKAIVKNVIRILFEDICRSTLAVLETEERPGSKRQTERYAVTLTKAVWNRKRLTKLYKHAEGTFLEKQINISQEIIDTCEKTPHLKMRLVISFPLSSRVTSVYIEFVDGDKADFQQFGKMFRLMIKGWFFELVKPFLPPATENERPRTQRGSVRNDLAKSDSIESDDLSDRFQENCSVSEASK</sequence>
<feature type="region of interest" description="Disordered" evidence="14">
    <location>
        <begin position="633"/>
        <end position="675"/>
    </location>
</feature>
<dbReference type="GO" id="GO:1990817">
    <property type="term" value="F:poly(A) RNA polymerase activity"/>
    <property type="evidence" value="ECO:0007669"/>
    <property type="project" value="UniProtKB-ARBA"/>
</dbReference>
<evidence type="ECO:0000256" key="8">
    <source>
        <dbReference type="ARBA" id="ARBA00022842"/>
    </source>
</evidence>
<accession>A0A9P0T5M4</accession>
<dbReference type="SMART" id="SM00360">
    <property type="entry name" value="RRM"/>
    <property type="match status" value="1"/>
</dbReference>
<proteinExistence type="predicted"/>
<comment type="catalytic activity">
    <reaction evidence="12">
        <text>RNA(n) + UTP = RNA(n)-3'-uridine ribonucleotide + diphosphate</text>
        <dbReference type="Rhea" id="RHEA:14785"/>
        <dbReference type="Rhea" id="RHEA-COMP:14527"/>
        <dbReference type="Rhea" id="RHEA-COMP:17348"/>
        <dbReference type="ChEBI" id="CHEBI:33019"/>
        <dbReference type="ChEBI" id="CHEBI:46398"/>
        <dbReference type="ChEBI" id="CHEBI:140395"/>
        <dbReference type="ChEBI" id="CHEBI:173116"/>
        <dbReference type="EC" id="2.7.7.52"/>
    </reaction>
</comment>
<dbReference type="InterPro" id="IPR035979">
    <property type="entry name" value="RBD_domain_sf"/>
</dbReference>
<feature type="compositionally biased region" description="Basic and acidic residues" evidence="14">
    <location>
        <begin position="17"/>
        <end position="27"/>
    </location>
</feature>
<evidence type="ECO:0000313" key="17">
    <source>
        <dbReference type="Proteomes" id="UP001152562"/>
    </source>
</evidence>
<keyword evidence="17" id="KW-1185">Reference proteome</keyword>
<protein>
    <recommendedName>
        <fullName evidence="4">Speckle targeted PIP5K1A-regulated poly(A) polymerase</fullName>
        <ecNumber evidence="3">2.7.7.52</ecNumber>
    </recommendedName>
    <alternativeName>
        <fullName evidence="10">RNA-binding motif protein 21</fullName>
    </alternativeName>
    <alternativeName>
        <fullName evidence="11">U6 snRNA-specific terminal uridylyltransferase 1</fullName>
    </alternativeName>
</protein>
<feature type="region of interest" description="Disordered" evidence="14">
    <location>
        <begin position="1"/>
        <end position="33"/>
    </location>
</feature>
<dbReference type="GO" id="GO:0003723">
    <property type="term" value="F:RNA binding"/>
    <property type="evidence" value="ECO:0007669"/>
    <property type="project" value="UniProtKB-UniRule"/>
</dbReference>
<dbReference type="GO" id="GO:0031123">
    <property type="term" value="P:RNA 3'-end processing"/>
    <property type="evidence" value="ECO:0007669"/>
    <property type="project" value="TreeGrafter"/>
</dbReference>
<dbReference type="Pfam" id="PF00076">
    <property type="entry name" value="RRM_1"/>
    <property type="match status" value="1"/>
</dbReference>
<feature type="domain" description="RRM" evidence="15">
    <location>
        <begin position="32"/>
        <end position="103"/>
    </location>
</feature>
<evidence type="ECO:0000256" key="4">
    <source>
        <dbReference type="ARBA" id="ARBA00021679"/>
    </source>
</evidence>
<keyword evidence="9 13" id="KW-0694">RNA-binding</keyword>
<evidence type="ECO:0000256" key="14">
    <source>
        <dbReference type="SAM" id="MobiDB-lite"/>
    </source>
</evidence>
<feature type="compositionally biased region" description="Polar residues" evidence="14">
    <location>
        <begin position="666"/>
        <end position="675"/>
    </location>
</feature>
<dbReference type="SUPFAM" id="SSF81301">
    <property type="entry name" value="Nucleotidyltransferase"/>
    <property type="match status" value="1"/>
</dbReference>
<dbReference type="GO" id="GO:0046872">
    <property type="term" value="F:metal ion binding"/>
    <property type="evidence" value="ECO:0007669"/>
    <property type="project" value="UniProtKB-KW"/>
</dbReference>
<comment type="cofactor">
    <cofactor evidence="1">
        <name>Mn(2+)</name>
        <dbReference type="ChEBI" id="CHEBI:29035"/>
    </cofactor>
</comment>
<evidence type="ECO:0000259" key="15">
    <source>
        <dbReference type="PROSITE" id="PS50102"/>
    </source>
</evidence>
<evidence type="ECO:0000256" key="2">
    <source>
        <dbReference type="ARBA" id="ARBA00001946"/>
    </source>
</evidence>
<dbReference type="CDD" id="cd00590">
    <property type="entry name" value="RRM_SF"/>
    <property type="match status" value="1"/>
</dbReference>
<dbReference type="PANTHER" id="PTHR12271:SF66">
    <property type="entry name" value="TERMINAL URIDYLYLTRANSFERASE TAILOR"/>
    <property type="match status" value="1"/>
</dbReference>
<dbReference type="SUPFAM" id="SSF81631">
    <property type="entry name" value="PAP/OAS1 substrate-binding domain"/>
    <property type="match status" value="1"/>
</dbReference>
<dbReference type="InterPro" id="IPR043519">
    <property type="entry name" value="NT_sf"/>
</dbReference>
<organism evidence="16 17">
    <name type="scientific">Pieris brassicae</name>
    <name type="common">White butterfly</name>
    <name type="synonym">Large white butterfly</name>
    <dbReference type="NCBI Taxonomy" id="7116"/>
    <lineage>
        <taxon>Eukaryota</taxon>
        <taxon>Metazoa</taxon>
        <taxon>Ecdysozoa</taxon>
        <taxon>Arthropoda</taxon>
        <taxon>Hexapoda</taxon>
        <taxon>Insecta</taxon>
        <taxon>Pterygota</taxon>
        <taxon>Neoptera</taxon>
        <taxon>Endopterygota</taxon>
        <taxon>Lepidoptera</taxon>
        <taxon>Glossata</taxon>
        <taxon>Ditrysia</taxon>
        <taxon>Papilionoidea</taxon>
        <taxon>Pieridae</taxon>
        <taxon>Pierinae</taxon>
        <taxon>Pieris</taxon>
    </lineage>
</organism>
<keyword evidence="5" id="KW-0808">Transferase</keyword>
<keyword evidence="7" id="KW-0479">Metal-binding</keyword>
<dbReference type="Pfam" id="PF22600">
    <property type="entry name" value="MTPAP-like_central"/>
    <property type="match status" value="1"/>
</dbReference>
<dbReference type="InterPro" id="IPR002058">
    <property type="entry name" value="PAP_assoc"/>
</dbReference>
<evidence type="ECO:0000256" key="1">
    <source>
        <dbReference type="ARBA" id="ARBA00001936"/>
    </source>
</evidence>
<evidence type="ECO:0000313" key="16">
    <source>
        <dbReference type="EMBL" id="CAH3974977.1"/>
    </source>
</evidence>
<dbReference type="EMBL" id="CALOZG010000002">
    <property type="protein sequence ID" value="CAH3974977.1"/>
    <property type="molecule type" value="Genomic_DNA"/>
</dbReference>
<evidence type="ECO:0000256" key="7">
    <source>
        <dbReference type="ARBA" id="ARBA00022723"/>
    </source>
</evidence>
<evidence type="ECO:0000256" key="11">
    <source>
        <dbReference type="ARBA" id="ARBA00033036"/>
    </source>
</evidence>
<dbReference type="OrthoDB" id="407432at2759"/>
<dbReference type="Proteomes" id="UP001152562">
    <property type="component" value="Unassembled WGS sequence"/>
</dbReference>
<dbReference type="Gene3D" id="1.10.1410.10">
    <property type="match status" value="1"/>
</dbReference>
<comment type="caution">
    <text evidence="16">The sequence shown here is derived from an EMBL/GenBank/DDBJ whole genome shotgun (WGS) entry which is preliminary data.</text>
</comment>
<dbReference type="EC" id="2.7.7.52" evidence="3"/>
<dbReference type="PROSITE" id="PS50102">
    <property type="entry name" value="RRM"/>
    <property type="match status" value="1"/>
</dbReference>
<keyword evidence="6" id="KW-0548">Nucleotidyltransferase</keyword>
<dbReference type="InterPro" id="IPR012677">
    <property type="entry name" value="Nucleotide-bd_a/b_plait_sf"/>
</dbReference>
<evidence type="ECO:0000256" key="10">
    <source>
        <dbReference type="ARBA" id="ARBA00030790"/>
    </source>
</evidence>
<dbReference type="Pfam" id="PF03828">
    <property type="entry name" value="PAP_assoc"/>
    <property type="match status" value="1"/>
</dbReference>
<dbReference type="InterPro" id="IPR054708">
    <property type="entry name" value="MTPAP-like_central"/>
</dbReference>
<dbReference type="AlphaFoldDB" id="A0A9P0T5M4"/>
<evidence type="ECO:0000256" key="13">
    <source>
        <dbReference type="PROSITE-ProRule" id="PRU00176"/>
    </source>
</evidence>